<evidence type="ECO:0000256" key="2">
    <source>
        <dbReference type="ARBA" id="ARBA00022679"/>
    </source>
</evidence>
<protein>
    <submittedName>
        <fullName evidence="8">Glycerol kinase GlpK</fullName>
        <ecNumber evidence="8">2.7.1.30</ecNumber>
    </submittedName>
</protein>
<dbReference type="Gene3D" id="3.30.420.40">
    <property type="match status" value="2"/>
</dbReference>
<dbReference type="InterPro" id="IPR000577">
    <property type="entry name" value="Carb_kinase_FGGY"/>
</dbReference>
<comment type="similarity">
    <text evidence="1">Belongs to the FGGY kinase family.</text>
</comment>
<dbReference type="GO" id="GO:0005524">
    <property type="term" value="F:ATP binding"/>
    <property type="evidence" value="ECO:0007669"/>
    <property type="project" value="UniProtKB-KW"/>
</dbReference>
<dbReference type="InterPro" id="IPR043129">
    <property type="entry name" value="ATPase_NBD"/>
</dbReference>
<keyword evidence="4 8" id="KW-0418">Kinase</keyword>
<dbReference type="PIRSF" id="PIRSF000538">
    <property type="entry name" value="GlpK"/>
    <property type="match status" value="1"/>
</dbReference>
<dbReference type="EMBL" id="JADQTO010000001">
    <property type="protein sequence ID" value="MBG0560217.1"/>
    <property type="molecule type" value="Genomic_DNA"/>
</dbReference>
<dbReference type="Pfam" id="PF00370">
    <property type="entry name" value="FGGY_N"/>
    <property type="match status" value="1"/>
</dbReference>
<keyword evidence="9" id="KW-1185">Reference proteome</keyword>
<feature type="domain" description="Carbohydrate kinase FGGY N-terminal" evidence="6">
    <location>
        <begin position="12"/>
        <end position="254"/>
    </location>
</feature>
<dbReference type="InterPro" id="IPR018484">
    <property type="entry name" value="FGGY_N"/>
</dbReference>
<evidence type="ECO:0000256" key="3">
    <source>
        <dbReference type="ARBA" id="ARBA00022741"/>
    </source>
</evidence>
<evidence type="ECO:0000256" key="4">
    <source>
        <dbReference type="ARBA" id="ARBA00022777"/>
    </source>
</evidence>
<organism evidence="8 9">
    <name type="scientific">Actinoplanes aureus</name>
    <dbReference type="NCBI Taxonomy" id="2792083"/>
    <lineage>
        <taxon>Bacteria</taxon>
        <taxon>Bacillati</taxon>
        <taxon>Actinomycetota</taxon>
        <taxon>Actinomycetes</taxon>
        <taxon>Micromonosporales</taxon>
        <taxon>Micromonosporaceae</taxon>
        <taxon>Actinoplanes</taxon>
    </lineage>
</organism>
<proteinExistence type="inferred from homology"/>
<keyword evidence="2 8" id="KW-0808">Transferase</keyword>
<dbReference type="RefSeq" id="WP_196412022.1">
    <property type="nucleotide sequence ID" value="NZ_JADQTO010000001.1"/>
</dbReference>
<sequence>MSELIGSLYLTGTGVRFIVYDAAGVQVARHETGYGRSSPEPDRTEYDPGEIWQAAQASVTAALAGPAVSAADLAALGIANQRDTTVVWNRRTGQPYHPAIGGFDRRSGGHIVALGDQAAIIRKKTGLTPDALFAAGKIKWILDNVAGARADAEAGEALFGTLDSWLIWNLTGGTAGGRHVTDVTNASRTMLMSLDTEDWDEELLALFGVPPAMLPEILPSSAQGAFGATTASGPFGAEVPIGAVLAGKQAGLVGQQCFRRGQARYNCEASSTLLLNTGTARADAGENVLTTVAYRFGIEPTTYALEALVPFTGATIQWLVDGLGIIRGVGEVEAMARRADDPEGMYFVPAFTGLTLPRRDPGARGAMVGFEPWHSQNHVARATLHALAYQARDLLQSIQESSGAVARQVRVDGHGAWFDMCMQIHADILGIGLSRPADVADVGALGAAYAAGLAAGIWQSVDEIAATRRENHRWSPQWMEDQRQRGHAGWLRAIERCNGWAGTEATPTGDHWATLTGAEWRADGSR</sequence>
<evidence type="ECO:0000313" key="9">
    <source>
        <dbReference type="Proteomes" id="UP000598146"/>
    </source>
</evidence>
<reference evidence="8" key="1">
    <citation type="submission" date="2020-11" db="EMBL/GenBank/DDBJ databases">
        <title>Isolation and identification of active actinomycetes.</title>
        <authorList>
            <person name="Sun X."/>
        </authorList>
    </citation>
    <scope>NUCLEOTIDE SEQUENCE</scope>
    <source>
        <strain evidence="8">NEAU-A11</strain>
    </source>
</reference>
<dbReference type="SUPFAM" id="SSF53067">
    <property type="entry name" value="Actin-like ATPase domain"/>
    <property type="match status" value="2"/>
</dbReference>
<dbReference type="InterPro" id="IPR018485">
    <property type="entry name" value="FGGY_C"/>
</dbReference>
<dbReference type="GO" id="GO:0005829">
    <property type="term" value="C:cytosol"/>
    <property type="evidence" value="ECO:0007669"/>
    <property type="project" value="TreeGrafter"/>
</dbReference>
<dbReference type="Pfam" id="PF02782">
    <property type="entry name" value="FGGY_C"/>
    <property type="match status" value="1"/>
</dbReference>
<evidence type="ECO:0000259" key="6">
    <source>
        <dbReference type="Pfam" id="PF00370"/>
    </source>
</evidence>
<keyword evidence="3" id="KW-0547">Nucleotide-binding</keyword>
<evidence type="ECO:0000313" key="8">
    <source>
        <dbReference type="EMBL" id="MBG0560217.1"/>
    </source>
</evidence>
<gene>
    <name evidence="8" type="primary">glpK</name>
    <name evidence="8" type="ORF">I4J89_01895</name>
</gene>
<dbReference type="NCBIfam" id="NF000756">
    <property type="entry name" value="PRK00047.1"/>
    <property type="match status" value="1"/>
</dbReference>
<dbReference type="PANTHER" id="PTHR10196:SF69">
    <property type="entry name" value="GLYCEROL KINASE"/>
    <property type="match status" value="1"/>
</dbReference>
<evidence type="ECO:0000256" key="1">
    <source>
        <dbReference type="ARBA" id="ARBA00009156"/>
    </source>
</evidence>
<dbReference type="Proteomes" id="UP000598146">
    <property type="component" value="Unassembled WGS sequence"/>
</dbReference>
<feature type="domain" description="Carbohydrate kinase FGGY C-terminal" evidence="7">
    <location>
        <begin position="270"/>
        <end position="455"/>
    </location>
</feature>
<name>A0A931FUW7_9ACTN</name>
<dbReference type="CDD" id="cd07769">
    <property type="entry name" value="ASKHA_NBD_FGGY_GK"/>
    <property type="match status" value="1"/>
</dbReference>
<evidence type="ECO:0000259" key="7">
    <source>
        <dbReference type="Pfam" id="PF02782"/>
    </source>
</evidence>
<dbReference type="EC" id="2.7.1.30" evidence="8"/>
<dbReference type="GO" id="GO:0019563">
    <property type="term" value="P:glycerol catabolic process"/>
    <property type="evidence" value="ECO:0007669"/>
    <property type="project" value="TreeGrafter"/>
</dbReference>
<accession>A0A931FUW7</accession>
<comment type="caution">
    <text evidence="8">The sequence shown here is derived from an EMBL/GenBank/DDBJ whole genome shotgun (WGS) entry which is preliminary data.</text>
</comment>
<keyword evidence="5" id="KW-0067">ATP-binding</keyword>
<dbReference type="GO" id="GO:0004370">
    <property type="term" value="F:glycerol kinase activity"/>
    <property type="evidence" value="ECO:0007669"/>
    <property type="project" value="UniProtKB-EC"/>
</dbReference>
<dbReference type="AlphaFoldDB" id="A0A931FUW7"/>
<dbReference type="PANTHER" id="PTHR10196">
    <property type="entry name" value="SUGAR KINASE"/>
    <property type="match status" value="1"/>
</dbReference>
<evidence type="ECO:0000256" key="5">
    <source>
        <dbReference type="ARBA" id="ARBA00022840"/>
    </source>
</evidence>